<feature type="transmembrane region" description="Helical" evidence="8">
    <location>
        <begin position="310"/>
        <end position="329"/>
    </location>
</feature>
<dbReference type="EMBL" id="CP022983">
    <property type="protein sequence ID" value="ASV70065.1"/>
    <property type="molecule type" value="Genomic_DNA"/>
</dbReference>
<feature type="domain" description="Major facilitator superfamily (MFS) profile" evidence="9">
    <location>
        <begin position="10"/>
        <end position="393"/>
    </location>
</feature>
<protein>
    <submittedName>
        <fullName evidence="10">MFS transporter</fullName>
    </submittedName>
</protein>
<dbReference type="Pfam" id="PF07690">
    <property type="entry name" value="MFS_1"/>
    <property type="match status" value="1"/>
</dbReference>
<evidence type="ECO:0000256" key="3">
    <source>
        <dbReference type="ARBA" id="ARBA00022448"/>
    </source>
</evidence>
<dbReference type="KEGG" id="bko:CKF48_16060"/>
<feature type="transmembrane region" description="Helical" evidence="8">
    <location>
        <begin position="16"/>
        <end position="36"/>
    </location>
</feature>
<proteinExistence type="inferred from homology"/>
<feature type="transmembrane region" description="Helical" evidence="8">
    <location>
        <begin position="163"/>
        <end position="184"/>
    </location>
</feature>
<evidence type="ECO:0000256" key="6">
    <source>
        <dbReference type="ARBA" id="ARBA00022989"/>
    </source>
</evidence>
<dbReference type="SUPFAM" id="SSF103473">
    <property type="entry name" value="MFS general substrate transporter"/>
    <property type="match status" value="1"/>
</dbReference>
<organism evidence="10 11">
    <name type="scientific">Cytobacillus kochii</name>
    <dbReference type="NCBI Taxonomy" id="859143"/>
    <lineage>
        <taxon>Bacteria</taxon>
        <taxon>Bacillati</taxon>
        <taxon>Bacillota</taxon>
        <taxon>Bacilli</taxon>
        <taxon>Bacillales</taxon>
        <taxon>Bacillaceae</taxon>
        <taxon>Cytobacillus</taxon>
    </lineage>
</organism>
<evidence type="ECO:0000256" key="8">
    <source>
        <dbReference type="SAM" id="Phobius"/>
    </source>
</evidence>
<dbReference type="Proteomes" id="UP000215137">
    <property type="component" value="Chromosome"/>
</dbReference>
<comment type="similarity">
    <text evidence="2">Belongs to the major facilitator superfamily.</text>
</comment>
<feature type="transmembrane region" description="Helical" evidence="8">
    <location>
        <begin position="217"/>
        <end position="242"/>
    </location>
</feature>
<evidence type="ECO:0000256" key="7">
    <source>
        <dbReference type="ARBA" id="ARBA00023136"/>
    </source>
</evidence>
<evidence type="ECO:0000256" key="1">
    <source>
        <dbReference type="ARBA" id="ARBA00004651"/>
    </source>
</evidence>
<dbReference type="CDD" id="cd17324">
    <property type="entry name" value="MFS_NepI_like"/>
    <property type="match status" value="1"/>
</dbReference>
<dbReference type="PROSITE" id="PS50850">
    <property type="entry name" value="MFS"/>
    <property type="match status" value="1"/>
</dbReference>
<dbReference type="GO" id="GO:0022857">
    <property type="term" value="F:transmembrane transporter activity"/>
    <property type="evidence" value="ECO:0007669"/>
    <property type="project" value="InterPro"/>
</dbReference>
<dbReference type="Gene3D" id="1.20.1250.20">
    <property type="entry name" value="MFS general substrate transporter like domains"/>
    <property type="match status" value="1"/>
</dbReference>
<evidence type="ECO:0000256" key="2">
    <source>
        <dbReference type="ARBA" id="ARBA00008335"/>
    </source>
</evidence>
<dbReference type="InterPro" id="IPR011701">
    <property type="entry name" value="MFS"/>
</dbReference>
<keyword evidence="11" id="KW-1185">Reference proteome</keyword>
<evidence type="ECO:0000259" key="9">
    <source>
        <dbReference type="PROSITE" id="PS50850"/>
    </source>
</evidence>
<keyword evidence="3" id="KW-0813">Transport</keyword>
<feature type="transmembrane region" description="Helical" evidence="8">
    <location>
        <begin position="80"/>
        <end position="99"/>
    </location>
</feature>
<keyword evidence="5 8" id="KW-0812">Transmembrane</keyword>
<dbReference type="OrthoDB" id="63984at2"/>
<evidence type="ECO:0000313" key="11">
    <source>
        <dbReference type="Proteomes" id="UP000215137"/>
    </source>
</evidence>
<dbReference type="RefSeq" id="WP_095373627.1">
    <property type="nucleotide sequence ID" value="NZ_CP022983.1"/>
</dbReference>
<evidence type="ECO:0000256" key="5">
    <source>
        <dbReference type="ARBA" id="ARBA00022692"/>
    </source>
</evidence>
<name>A0A248TPJ8_9BACI</name>
<dbReference type="PANTHER" id="PTHR43271">
    <property type="entry name" value="BLL2771 PROTEIN"/>
    <property type="match status" value="1"/>
</dbReference>
<feature type="transmembrane region" description="Helical" evidence="8">
    <location>
        <begin position="284"/>
        <end position="304"/>
    </location>
</feature>
<dbReference type="InterPro" id="IPR020846">
    <property type="entry name" value="MFS_dom"/>
</dbReference>
<feature type="transmembrane region" description="Helical" evidence="8">
    <location>
        <begin position="138"/>
        <end position="157"/>
    </location>
</feature>
<sequence>MNGIQQGTNLFKKVNIAFFAAGFNTFAILYCMQPLLPEFSKIFSITPAEASLSLSLTTVVLAISMLFFGSISEVWGRKPIMVYSMFISSFLCILTAFSPSFEILLIYRVLIGVTLAGLPSIAMAYLSEEMDPKSLGKAMGLYISGNATGAVFGRVFTGVITDYFSWQIAILGVGLIGFIATMYFQRSLPDSKFFKPRLLNLRSLSNSLIDHLKDPMLLALFFIGFLLLGSNVALFNYVGYLLMSEPFSYSHATIGWLFLIYLIGVVSSTINAKLVRSYGKEKMLVSYFTLAIVGTVCTAIPHIIGILLGLSIFIFGFFGAHAIASSWVGQRATHDKAQASSLYLFLYYFGSSVGGTVAGFFWSRYEWHGVIGMVVIFLMIGFALVASLQYMQKNHVVLKQQWHSYK</sequence>
<reference evidence="10 11" key="1">
    <citation type="submission" date="2017-08" db="EMBL/GenBank/DDBJ databases">
        <title>Complete Genome Sequence of Bacillus kochii Oregon-R-modENCODE STRAIN BDGP4, isolated from Drosophila melanogaster gut.</title>
        <authorList>
            <person name="Wan K.H."/>
            <person name="Yu C."/>
            <person name="Park S."/>
            <person name="Hammonds A.S."/>
            <person name="Booth B.W."/>
            <person name="Celniker S.E."/>
        </authorList>
    </citation>
    <scope>NUCLEOTIDE SEQUENCE [LARGE SCALE GENOMIC DNA]</scope>
    <source>
        <strain evidence="10 11">BDGP4</strain>
    </source>
</reference>
<feature type="transmembrane region" description="Helical" evidence="8">
    <location>
        <begin position="48"/>
        <end position="68"/>
    </location>
</feature>
<keyword evidence="7 8" id="KW-0472">Membrane</keyword>
<evidence type="ECO:0000256" key="4">
    <source>
        <dbReference type="ARBA" id="ARBA00022475"/>
    </source>
</evidence>
<comment type="subcellular location">
    <subcellularLocation>
        <location evidence="1">Cell membrane</location>
        <topology evidence="1">Multi-pass membrane protein</topology>
    </subcellularLocation>
</comment>
<keyword evidence="6 8" id="KW-1133">Transmembrane helix</keyword>
<dbReference type="PANTHER" id="PTHR43271:SF1">
    <property type="entry name" value="INNER MEMBRANE TRANSPORT PROTEIN YNFM"/>
    <property type="match status" value="1"/>
</dbReference>
<evidence type="ECO:0000313" key="10">
    <source>
        <dbReference type="EMBL" id="ASV70065.1"/>
    </source>
</evidence>
<feature type="transmembrane region" description="Helical" evidence="8">
    <location>
        <begin position="341"/>
        <end position="363"/>
    </location>
</feature>
<dbReference type="AlphaFoldDB" id="A0A248TPJ8"/>
<keyword evidence="4" id="KW-1003">Cell membrane</keyword>
<dbReference type="InterPro" id="IPR036259">
    <property type="entry name" value="MFS_trans_sf"/>
</dbReference>
<feature type="transmembrane region" description="Helical" evidence="8">
    <location>
        <begin position="254"/>
        <end position="272"/>
    </location>
</feature>
<feature type="transmembrane region" description="Helical" evidence="8">
    <location>
        <begin position="369"/>
        <end position="391"/>
    </location>
</feature>
<accession>A0A248TPJ8</accession>
<dbReference type="GO" id="GO:0005886">
    <property type="term" value="C:plasma membrane"/>
    <property type="evidence" value="ECO:0007669"/>
    <property type="project" value="UniProtKB-SubCell"/>
</dbReference>
<feature type="transmembrane region" description="Helical" evidence="8">
    <location>
        <begin position="105"/>
        <end position="126"/>
    </location>
</feature>
<gene>
    <name evidence="10" type="ORF">CKF48_16060</name>
</gene>